<comment type="caution">
    <text evidence="2">The sequence shown here is derived from an EMBL/GenBank/DDBJ whole genome shotgun (WGS) entry which is preliminary data.</text>
</comment>
<dbReference type="Proteomes" id="UP001059596">
    <property type="component" value="Unassembled WGS sequence"/>
</dbReference>
<keyword evidence="1" id="KW-0812">Transmembrane</keyword>
<sequence length="103" mass="11516">SPVQDYSSQPDFGGAATSTLTYFHSSSALSNAGWWWVSLYLGSSFGSLWLGDMRLSSSQRVNFPNRISLVERIPRLVRVFAEAESVLRRYPTDAVIKSSSHRD</sequence>
<organism evidence="2 3">
    <name type="scientific">Drosophila gunungcola</name>
    <name type="common">fruit fly</name>
    <dbReference type="NCBI Taxonomy" id="103775"/>
    <lineage>
        <taxon>Eukaryota</taxon>
        <taxon>Metazoa</taxon>
        <taxon>Ecdysozoa</taxon>
        <taxon>Arthropoda</taxon>
        <taxon>Hexapoda</taxon>
        <taxon>Insecta</taxon>
        <taxon>Pterygota</taxon>
        <taxon>Neoptera</taxon>
        <taxon>Endopterygota</taxon>
        <taxon>Diptera</taxon>
        <taxon>Brachycera</taxon>
        <taxon>Muscomorpha</taxon>
        <taxon>Ephydroidea</taxon>
        <taxon>Drosophilidae</taxon>
        <taxon>Drosophila</taxon>
        <taxon>Sophophora</taxon>
    </lineage>
</organism>
<gene>
    <name evidence="2" type="ORF">M5D96_013868</name>
</gene>
<evidence type="ECO:0000313" key="3">
    <source>
        <dbReference type="Proteomes" id="UP001059596"/>
    </source>
</evidence>
<feature type="transmembrane region" description="Helical" evidence="1">
    <location>
        <begin position="33"/>
        <end position="51"/>
    </location>
</feature>
<evidence type="ECO:0000313" key="2">
    <source>
        <dbReference type="EMBL" id="KAI8033376.1"/>
    </source>
</evidence>
<evidence type="ECO:0000256" key="1">
    <source>
        <dbReference type="SAM" id="Phobius"/>
    </source>
</evidence>
<name>A0A9P9YAI9_9MUSC</name>
<accession>A0A9P9YAI9</accession>
<dbReference type="EMBL" id="JAMKOV010000145">
    <property type="protein sequence ID" value="KAI8033376.1"/>
    <property type="molecule type" value="Genomic_DNA"/>
</dbReference>
<keyword evidence="1" id="KW-0472">Membrane</keyword>
<proteinExistence type="predicted"/>
<reference evidence="2" key="1">
    <citation type="journal article" date="2023" name="Genome Biol. Evol.">
        <title>Long-read-based Genome Assembly of Drosophila gunungcola Reveals Fewer Chemosensory Genes in Flower-breeding Species.</title>
        <authorList>
            <person name="Negi A."/>
            <person name="Liao B.Y."/>
            <person name="Yeh S.D."/>
        </authorList>
    </citation>
    <scope>NUCLEOTIDE SEQUENCE</scope>
    <source>
        <strain evidence="2">Sukarami</strain>
    </source>
</reference>
<dbReference type="AlphaFoldDB" id="A0A9P9YAI9"/>
<protein>
    <submittedName>
        <fullName evidence="2">Uncharacterized protein</fullName>
    </submittedName>
</protein>
<keyword evidence="1" id="KW-1133">Transmembrane helix</keyword>
<feature type="non-terminal residue" evidence="2">
    <location>
        <position position="103"/>
    </location>
</feature>
<keyword evidence="3" id="KW-1185">Reference proteome</keyword>